<reference evidence="1" key="1">
    <citation type="submission" date="2020-07" db="EMBL/GenBank/DDBJ databases">
        <title>Huge and variable diversity of episymbiotic CPR bacteria and DPANN archaea in groundwater ecosystems.</title>
        <authorList>
            <person name="He C.Y."/>
            <person name="Keren R."/>
            <person name="Whittaker M."/>
            <person name="Farag I.F."/>
            <person name="Doudna J."/>
            <person name="Cate J.H.D."/>
            <person name="Banfield J.F."/>
        </authorList>
    </citation>
    <scope>NUCLEOTIDE SEQUENCE</scope>
    <source>
        <strain evidence="1">NC_groundwater_972_Pr1_S-0.2um_49_27</strain>
    </source>
</reference>
<name>A0A9D6QU04_9BACT</name>
<evidence type="ECO:0000313" key="2">
    <source>
        <dbReference type="Proteomes" id="UP000808388"/>
    </source>
</evidence>
<organism evidence="1 2">
    <name type="scientific">Candidatus Sungiibacteriota bacterium</name>
    <dbReference type="NCBI Taxonomy" id="2750080"/>
    <lineage>
        <taxon>Bacteria</taxon>
        <taxon>Candidatus Sungiibacteriota</taxon>
    </lineage>
</organism>
<protein>
    <submittedName>
        <fullName evidence="1">Uncharacterized protein</fullName>
    </submittedName>
</protein>
<dbReference type="AlphaFoldDB" id="A0A9D6QU04"/>
<accession>A0A9D6QU04</accession>
<comment type="caution">
    <text evidence="1">The sequence shown here is derived from an EMBL/GenBank/DDBJ whole genome shotgun (WGS) entry which is preliminary data.</text>
</comment>
<proteinExistence type="predicted"/>
<dbReference type="EMBL" id="JACQCQ010000008">
    <property type="protein sequence ID" value="MBI3627473.1"/>
    <property type="molecule type" value="Genomic_DNA"/>
</dbReference>
<sequence length="237" mass="26638">MHEVVWMAGVQHSLATKNPVRWLMSGVLASSKTLVGLTNKWPGRYPKVEDIKSIFTAHLNMVNLIHYNTDNEMGALGDLVRLHELAGPHLHGFQLNMAWPETRLLDDYRRAFGWEPRIVLQIGRRAMGEMNHDPREVSDRLEDYAGVVDDVLIDPSGGKGEPFNTESARMFLRAIAERGWDLGLGIAGGLDAQSIQLLEPLLEEFPGLSIDAESRLRNKPADDLNLERARLYFTEAT</sequence>
<evidence type="ECO:0000313" key="1">
    <source>
        <dbReference type="EMBL" id="MBI3627473.1"/>
    </source>
</evidence>
<gene>
    <name evidence="1" type="ORF">HY220_01855</name>
</gene>
<dbReference type="Proteomes" id="UP000808388">
    <property type="component" value="Unassembled WGS sequence"/>
</dbReference>